<reference evidence="2" key="1">
    <citation type="submission" date="2016-11" db="UniProtKB">
        <authorList>
            <consortium name="WormBaseParasite"/>
        </authorList>
    </citation>
    <scope>IDENTIFICATION</scope>
</reference>
<proteinExistence type="predicted"/>
<sequence>MCCRAEENCRDDPIMDRFSSMVSDIWTYWTDRSRYFTRCLLLENCRNVANRQHSDTGRKSNNNYFASKGEKNIFHIFIIKM</sequence>
<dbReference type="AlphaFoldDB" id="A0A1I7TTC2"/>
<dbReference type="Proteomes" id="UP000095282">
    <property type="component" value="Unplaced"/>
</dbReference>
<protein>
    <submittedName>
        <fullName evidence="2">Uncharacterized protein</fullName>
    </submittedName>
</protein>
<name>A0A1I7TTC2_9PELO</name>
<evidence type="ECO:0000313" key="2">
    <source>
        <dbReference type="WBParaSite" id="Csp11.Scaffold629.g11573.t1"/>
    </source>
</evidence>
<evidence type="ECO:0000313" key="1">
    <source>
        <dbReference type="Proteomes" id="UP000095282"/>
    </source>
</evidence>
<organism evidence="1 2">
    <name type="scientific">Caenorhabditis tropicalis</name>
    <dbReference type="NCBI Taxonomy" id="1561998"/>
    <lineage>
        <taxon>Eukaryota</taxon>
        <taxon>Metazoa</taxon>
        <taxon>Ecdysozoa</taxon>
        <taxon>Nematoda</taxon>
        <taxon>Chromadorea</taxon>
        <taxon>Rhabditida</taxon>
        <taxon>Rhabditina</taxon>
        <taxon>Rhabditomorpha</taxon>
        <taxon>Rhabditoidea</taxon>
        <taxon>Rhabditidae</taxon>
        <taxon>Peloderinae</taxon>
        <taxon>Caenorhabditis</taxon>
    </lineage>
</organism>
<dbReference type="WBParaSite" id="Csp11.Scaffold629.g11573.t1">
    <property type="protein sequence ID" value="Csp11.Scaffold629.g11573.t1"/>
    <property type="gene ID" value="Csp11.Scaffold629.g11573"/>
</dbReference>
<accession>A0A1I7TTC2</accession>
<keyword evidence="1" id="KW-1185">Reference proteome</keyword>